<dbReference type="AlphaFoldDB" id="A0A564Y254"/>
<dbReference type="EMBL" id="CABIJS010000055">
    <property type="protein sequence ID" value="VUZ41300.1"/>
    <property type="molecule type" value="Genomic_DNA"/>
</dbReference>
<accession>A0A564Y254</accession>
<protein>
    <submittedName>
        <fullName evidence="1">Uncharacterized protein</fullName>
    </submittedName>
</protein>
<evidence type="ECO:0000313" key="1">
    <source>
        <dbReference type="EMBL" id="VUZ41300.1"/>
    </source>
</evidence>
<keyword evidence="2" id="KW-1185">Reference proteome</keyword>
<sequence length="55" mass="6283">MGPGMINDLGTLSSSQTKMKLARHLFELMNAENLVRGYNHYLYITKIPYLTVPIQ</sequence>
<reference evidence="1 2" key="1">
    <citation type="submission" date="2019-07" db="EMBL/GenBank/DDBJ databases">
        <authorList>
            <person name="Jastrzebski P J."/>
            <person name="Paukszto L."/>
            <person name="Jastrzebski P J."/>
        </authorList>
    </citation>
    <scope>NUCLEOTIDE SEQUENCE [LARGE SCALE GENOMIC DNA]</scope>
    <source>
        <strain evidence="1 2">WMS-il1</strain>
    </source>
</reference>
<gene>
    <name evidence="1" type="ORF">WMSIL1_LOCUS2216</name>
</gene>
<evidence type="ECO:0000313" key="2">
    <source>
        <dbReference type="Proteomes" id="UP000321570"/>
    </source>
</evidence>
<dbReference type="Proteomes" id="UP000321570">
    <property type="component" value="Unassembled WGS sequence"/>
</dbReference>
<proteinExistence type="predicted"/>
<organism evidence="1 2">
    <name type="scientific">Hymenolepis diminuta</name>
    <name type="common">Rat tapeworm</name>
    <dbReference type="NCBI Taxonomy" id="6216"/>
    <lineage>
        <taxon>Eukaryota</taxon>
        <taxon>Metazoa</taxon>
        <taxon>Spiralia</taxon>
        <taxon>Lophotrochozoa</taxon>
        <taxon>Platyhelminthes</taxon>
        <taxon>Cestoda</taxon>
        <taxon>Eucestoda</taxon>
        <taxon>Cyclophyllidea</taxon>
        <taxon>Hymenolepididae</taxon>
        <taxon>Hymenolepis</taxon>
    </lineage>
</organism>
<name>A0A564Y254_HYMDI</name>